<comment type="caution">
    <text evidence="4">The sequence shown here is derived from an EMBL/GenBank/DDBJ whole genome shotgun (WGS) entry which is preliminary data.</text>
</comment>
<reference evidence="4 5" key="1">
    <citation type="journal article" date="2015" name="Mol. Biochem. Parasitol.">
        <title>Identification of polymorphic genes for use in assemblage B genotyping assays through comparative genomics of multiple assemblage B Giardia duodenalis isolates.</title>
        <authorList>
            <person name="Wielinga C."/>
            <person name="Thompson R.C."/>
            <person name="Monis P."/>
            <person name="Ryan U."/>
        </authorList>
    </citation>
    <scope>NUCLEOTIDE SEQUENCE [LARGE SCALE GENOMIC DNA]</scope>
    <source>
        <strain evidence="4 5">BAH15c1</strain>
    </source>
</reference>
<feature type="chain" id="PRO_5007800169" evidence="2">
    <location>
        <begin position="20"/>
        <end position="1114"/>
    </location>
</feature>
<keyword evidence="2" id="KW-0732">Signal</keyword>
<dbReference type="InterPro" id="IPR052798">
    <property type="entry name" value="Giardia_VSA"/>
</dbReference>
<proteinExistence type="predicted"/>
<dbReference type="OrthoDB" id="10295436at2759"/>
<dbReference type="PANTHER" id="PTHR23275:SF100">
    <property type="entry name" value="EGF-LIKE DOMAIN-CONTAINING PROTEIN"/>
    <property type="match status" value="1"/>
</dbReference>
<dbReference type="Gene3D" id="2.160.20.110">
    <property type="match status" value="1"/>
</dbReference>
<dbReference type="Proteomes" id="UP000070089">
    <property type="component" value="Unassembled WGS sequence"/>
</dbReference>
<dbReference type="SUPFAM" id="SSF57184">
    <property type="entry name" value="Growth factor receptor domain"/>
    <property type="match status" value="2"/>
</dbReference>
<dbReference type="EMBL" id="JXTI01000009">
    <property type="protein sequence ID" value="KWX15412.1"/>
    <property type="molecule type" value="Genomic_DNA"/>
</dbReference>
<feature type="transmembrane region" description="Helical" evidence="1">
    <location>
        <begin position="1067"/>
        <end position="1091"/>
    </location>
</feature>
<feature type="domain" description="EGF-like" evidence="3">
    <location>
        <begin position="1021"/>
        <end position="1055"/>
    </location>
</feature>
<keyword evidence="1" id="KW-0812">Transmembrane</keyword>
<evidence type="ECO:0000259" key="3">
    <source>
        <dbReference type="SMART" id="SM00181"/>
    </source>
</evidence>
<evidence type="ECO:0000256" key="1">
    <source>
        <dbReference type="SAM" id="Phobius"/>
    </source>
</evidence>
<accession>A0A132P0B1</accession>
<dbReference type="VEuPathDB" id="GiardiaDB:QR46_0614"/>
<protein>
    <submittedName>
        <fullName evidence="4">Variant-specific surface protein</fullName>
    </submittedName>
</protein>
<feature type="domain" description="EGF-like" evidence="3">
    <location>
        <begin position="988"/>
        <end position="1017"/>
    </location>
</feature>
<dbReference type="InterPro" id="IPR006212">
    <property type="entry name" value="Furin_repeat"/>
</dbReference>
<sequence>MYFLMSIIFPLILLTTASGEQVNCNSFYSITDVESMEMMRYCPNSAFELKNDVIVKEDFVPINSFYGVLDGKNHTISNITINSGGYALGFFRAFNGIVRDLAMDIHIKSIRADSVFIGGFAGYMVPVIIQNVNVTSRVTGGAEYCKECARKVIGGLCGATRSFPSNITVNSTIQVTLMSAYVGGLAGIVGIAEDGFPVTSLTSSTTNLTSNTNIRCLQSSCYAGALFGMTYQSITNSTVSGQIRISGMSDKATIVGGVVGLLMASLVDVSGKLTLLQVTTSGSSATNYVGGIVGIGNGTTFLSNRIDSCTVEIANFVSDFTVDYVGGILASSSNLQVTRTIIKITNLSSCLHTGGLVGLATLSDLRQCMVVVDMHDRSACRTPLLAESAQCKRIFFGGAVAVGIEDTFVHQSLINFTTIVGNYMESFIFGGLFGEGGKFLINSTAAAYAHINLTASEEVDSTLTFGGLVGYIWLKDDYISTIYGSYAVYGIANASLSCLNYNNSAIVGGLVGYIIQGYPTLMSNLTVRSSYTTMNASFYSGESCLTSSTFLYGGLFGLSYADIYFYNSYIQAILSLQMVGFKDFSPSGASAYGIGALLGKSLLSHTSIKGIFINLAPQIIASKASGTLSVPLYAGTSDVNNCLVCSLIYIVQNKYILSNEFTISQVMSTEQSTYHFRFTKMGEWFFDSGKPVLQPLPNYELGSMSVSATSSIQWVGKMIVSNKISKIGWDCDYTFNYTQSTQSPPLLTFQYVDNQCDVSNCKHCKKDDPKTCISCIASHYVLSGSQTCSKCQSECAICGTILPFPLPGAPSVCVTCPLGSLVASEAPANTNDTFCVQYPSCSVPNCIRCSCEDSWKCIKCTMGYYHNPEGYCTPCPLYCPLCTSSAGCLLCKKYDNMPVIGLCVYDVYEKGTNNICAVSIKNNSKLCIACDTHDVGLVSHPNEEWQCKDIENSCKVTGCFNCVLDSETTCKVCQGGYVFNSVTKGCDRCEAGCKTCLSPFHCLECLDGFTLANNTCFTTTECSRPTCSLCNVYNPLYCLVCKEPYVIDRGYGLCIYPESTSMKNQTIILLITIPIVIIAVITVILVPIILYRNKKNRLLDNQLDGIDQILSSNN</sequence>
<evidence type="ECO:0000256" key="2">
    <source>
        <dbReference type="SAM" id="SignalP"/>
    </source>
</evidence>
<keyword evidence="1" id="KW-0472">Membrane</keyword>
<dbReference type="SMART" id="SM00181">
    <property type="entry name" value="EGF"/>
    <property type="match status" value="4"/>
</dbReference>
<dbReference type="InterPro" id="IPR000742">
    <property type="entry name" value="EGF"/>
</dbReference>
<feature type="domain" description="EGF-like" evidence="3">
    <location>
        <begin position="840"/>
        <end position="873"/>
    </location>
</feature>
<feature type="signal peptide" evidence="2">
    <location>
        <begin position="1"/>
        <end position="19"/>
    </location>
</feature>
<dbReference type="InterPro" id="IPR009030">
    <property type="entry name" value="Growth_fac_rcpt_cys_sf"/>
</dbReference>
<keyword evidence="1" id="KW-1133">Transmembrane helix</keyword>
<dbReference type="PANTHER" id="PTHR23275">
    <property type="entry name" value="CABRIOLET.-RELATED"/>
    <property type="match status" value="1"/>
</dbReference>
<name>A0A132P0B1_GIAIN</name>
<feature type="domain" description="EGF-like" evidence="3">
    <location>
        <begin position="953"/>
        <end position="987"/>
    </location>
</feature>
<evidence type="ECO:0000313" key="4">
    <source>
        <dbReference type="EMBL" id="KWX15412.1"/>
    </source>
</evidence>
<gene>
    <name evidence="4" type="ORF">QR46_0614</name>
</gene>
<organism evidence="4 5">
    <name type="scientific">Giardia duodenalis assemblage B</name>
    <dbReference type="NCBI Taxonomy" id="1394984"/>
    <lineage>
        <taxon>Eukaryota</taxon>
        <taxon>Metamonada</taxon>
        <taxon>Diplomonadida</taxon>
        <taxon>Hexamitidae</taxon>
        <taxon>Giardiinae</taxon>
        <taxon>Giardia</taxon>
    </lineage>
</organism>
<dbReference type="AlphaFoldDB" id="A0A132P0B1"/>
<evidence type="ECO:0000313" key="5">
    <source>
        <dbReference type="Proteomes" id="UP000070089"/>
    </source>
</evidence>
<dbReference type="SMART" id="SM00261">
    <property type="entry name" value="FU"/>
    <property type="match status" value="2"/>
</dbReference>